<dbReference type="InterPro" id="IPR037683">
    <property type="entry name" value="Rmd5_dRing"/>
</dbReference>
<dbReference type="SUPFAM" id="SSF57850">
    <property type="entry name" value="RING/U-box"/>
    <property type="match status" value="1"/>
</dbReference>
<dbReference type="FunFam" id="3.30.40.10:FF:000143">
    <property type="entry name" value="Regulator of gluconeogenesis Rmd5"/>
    <property type="match status" value="1"/>
</dbReference>
<organism evidence="13 14">
    <name type="scientific">Tremella mesenterica</name>
    <name type="common">Jelly fungus</name>
    <dbReference type="NCBI Taxonomy" id="5217"/>
    <lineage>
        <taxon>Eukaryota</taxon>
        <taxon>Fungi</taxon>
        <taxon>Dikarya</taxon>
        <taxon>Basidiomycota</taxon>
        <taxon>Agaricomycotina</taxon>
        <taxon>Tremellomycetes</taxon>
        <taxon>Tremellales</taxon>
        <taxon>Tremellaceae</taxon>
        <taxon>Tremella</taxon>
    </lineage>
</organism>
<evidence type="ECO:0000256" key="8">
    <source>
        <dbReference type="ARBA" id="ARBA00080744"/>
    </source>
</evidence>
<feature type="domain" description="CTLH" evidence="11">
    <location>
        <begin position="152"/>
        <end position="209"/>
    </location>
</feature>
<keyword evidence="3" id="KW-0479">Metal-binding</keyword>
<dbReference type="VEuPathDB" id="FungiDB:TREMEDRAFT_71847"/>
<dbReference type="InParanoid" id="A0A4Q1BVB5"/>
<reference evidence="13 14" key="1">
    <citation type="submission" date="2016-06" db="EMBL/GenBank/DDBJ databases">
        <title>Evolution of pathogenesis and genome organization in the Tremellales.</title>
        <authorList>
            <person name="Cuomo C."/>
            <person name="Litvintseva A."/>
            <person name="Heitman J."/>
            <person name="Chen Y."/>
            <person name="Sun S."/>
            <person name="Springer D."/>
            <person name="Dromer F."/>
            <person name="Young S."/>
            <person name="Zeng Q."/>
            <person name="Chapman S."/>
            <person name="Gujja S."/>
            <person name="Saif S."/>
            <person name="Birren B."/>
        </authorList>
    </citation>
    <scope>NUCLEOTIDE SEQUENCE [LARGE SCALE GENOMIC DNA]</scope>
    <source>
        <strain evidence="13 14">ATCC 28783</strain>
    </source>
</reference>
<feature type="region of interest" description="Disordered" evidence="10">
    <location>
        <begin position="257"/>
        <end position="278"/>
    </location>
</feature>
<evidence type="ECO:0000256" key="2">
    <source>
        <dbReference type="ARBA" id="ARBA00022490"/>
    </source>
</evidence>
<dbReference type="PANTHER" id="PTHR12170">
    <property type="entry name" value="MACROPHAGE ERYTHROBLAST ATTACHER-RELATED"/>
    <property type="match status" value="1"/>
</dbReference>
<evidence type="ECO:0000256" key="7">
    <source>
        <dbReference type="ARBA" id="ARBA00075398"/>
    </source>
</evidence>
<proteinExistence type="inferred from homology"/>
<dbReference type="Pfam" id="PF10607">
    <property type="entry name" value="CTLH"/>
    <property type="match status" value="1"/>
</dbReference>
<evidence type="ECO:0000313" key="13">
    <source>
        <dbReference type="EMBL" id="RXK42089.1"/>
    </source>
</evidence>
<dbReference type="PROSITE" id="PS51867">
    <property type="entry name" value="ZF_RING_GID"/>
    <property type="match status" value="1"/>
</dbReference>
<evidence type="ECO:0000256" key="5">
    <source>
        <dbReference type="ARBA" id="ARBA00022833"/>
    </source>
</evidence>
<comment type="subcellular location">
    <subcellularLocation>
        <location evidence="1">Cytoplasm</location>
    </subcellularLocation>
</comment>
<dbReference type="InterPro" id="IPR045098">
    <property type="entry name" value="Fyv10_fam"/>
</dbReference>
<dbReference type="InterPro" id="IPR024964">
    <property type="entry name" value="CTLH/CRA"/>
</dbReference>
<feature type="domain" description="RING-Gid-type" evidence="12">
    <location>
        <begin position="356"/>
        <end position="399"/>
    </location>
</feature>
<dbReference type="STRING" id="5217.A0A4Q1BVB5"/>
<accession>A0A4Q1BVB5</accession>
<dbReference type="GO" id="GO:0005737">
    <property type="term" value="C:cytoplasm"/>
    <property type="evidence" value="ECO:0007669"/>
    <property type="project" value="UniProtKB-SubCell"/>
</dbReference>
<evidence type="ECO:0000256" key="4">
    <source>
        <dbReference type="ARBA" id="ARBA00022771"/>
    </source>
</evidence>
<dbReference type="InterPro" id="IPR044063">
    <property type="entry name" value="ZF_RING_GID"/>
</dbReference>
<dbReference type="InterPro" id="IPR027370">
    <property type="entry name" value="Znf-RING_euk"/>
</dbReference>
<keyword evidence="14" id="KW-1185">Reference proteome</keyword>
<dbReference type="GO" id="GO:0008270">
    <property type="term" value="F:zinc ion binding"/>
    <property type="evidence" value="ECO:0007669"/>
    <property type="project" value="UniProtKB-KW"/>
</dbReference>
<dbReference type="GO" id="GO:0034657">
    <property type="term" value="C:GID complex"/>
    <property type="evidence" value="ECO:0007669"/>
    <property type="project" value="TreeGrafter"/>
</dbReference>
<dbReference type="PROSITE" id="PS50897">
    <property type="entry name" value="CTLH"/>
    <property type="match status" value="1"/>
</dbReference>
<keyword evidence="5" id="KW-0862">Zinc</keyword>
<evidence type="ECO:0000259" key="11">
    <source>
        <dbReference type="PROSITE" id="PS50897"/>
    </source>
</evidence>
<evidence type="ECO:0000256" key="6">
    <source>
        <dbReference type="ARBA" id="ARBA00061136"/>
    </source>
</evidence>
<feature type="compositionally biased region" description="Polar residues" evidence="10">
    <location>
        <begin position="262"/>
        <end position="278"/>
    </location>
</feature>
<feature type="zinc finger region" description="RING-Gid-type" evidence="9">
    <location>
        <begin position="356"/>
        <end position="399"/>
    </location>
</feature>
<evidence type="ECO:0000256" key="1">
    <source>
        <dbReference type="ARBA" id="ARBA00004496"/>
    </source>
</evidence>
<dbReference type="Gene3D" id="3.30.40.10">
    <property type="entry name" value="Zinc/RING finger domain, C3HC4 (zinc finger)"/>
    <property type="match status" value="1"/>
</dbReference>
<keyword evidence="2" id="KW-0963">Cytoplasm</keyword>
<dbReference type="Pfam" id="PF13445">
    <property type="entry name" value="zf-RING_UBOX"/>
    <property type="match status" value="1"/>
</dbReference>
<evidence type="ECO:0000256" key="9">
    <source>
        <dbReference type="PROSITE-ProRule" id="PRU01215"/>
    </source>
</evidence>
<dbReference type="FunCoup" id="A0A4Q1BVB5">
    <property type="interactions" value="312"/>
</dbReference>
<evidence type="ECO:0000256" key="10">
    <source>
        <dbReference type="SAM" id="MobiDB-lite"/>
    </source>
</evidence>
<evidence type="ECO:0000256" key="3">
    <source>
        <dbReference type="ARBA" id="ARBA00022723"/>
    </source>
</evidence>
<dbReference type="GO" id="GO:0061630">
    <property type="term" value="F:ubiquitin protein ligase activity"/>
    <property type="evidence" value="ECO:0007669"/>
    <property type="project" value="InterPro"/>
</dbReference>
<sequence>MSTIDISTALSTLQSLSSSPSTSASGPLTVLIDDHLTHAKQRLINGENPSEVVTDLQKNVLKAKKEVDRGLKGWYAALGGVGRAVDKTFPPQLSSMSSAYDDPPLFSSPPAKEALDLVVLDSLGRRGLWDAVEALEEELGIQYDEERRKLSEEMHRIIEDIERGDVGSALEWCQTNKSFLSSPQQPSALPYHLHKYVFLSLSNPHEALSYAQRNLMVYIPTQPVLQLVTSCLYPHLPSTTSNTSSSIPSLQSVASYPMKTDGVSNTNNHPETPYQSENSPSLVALFRTEFCRRHGWPKEDPLEVVVDLGSRGGALGVIEKARRLMGDHLGGVRTWTELPMQVPLPPSRRYHSIFVCPVSKEQASEMNPPTMLSCGHVIAEESFNRLLKSGRRPAKCPYCPTETSQAAAQRLYF</sequence>
<dbReference type="GO" id="GO:0005634">
    <property type="term" value="C:nucleus"/>
    <property type="evidence" value="ECO:0007669"/>
    <property type="project" value="TreeGrafter"/>
</dbReference>
<dbReference type="AlphaFoldDB" id="A0A4Q1BVB5"/>
<protein>
    <recommendedName>
        <fullName evidence="8">GID complex catalytic subunit 2</fullName>
    </recommendedName>
    <alternativeName>
        <fullName evidence="7">Glucose-induced degradation protein 2</fullName>
    </alternativeName>
</protein>
<dbReference type="PANTHER" id="PTHR12170:SF3">
    <property type="entry name" value="GH10162P"/>
    <property type="match status" value="1"/>
</dbReference>
<gene>
    <name evidence="13" type="ORF">M231_00446</name>
</gene>
<comment type="caution">
    <text evidence="13">The sequence shown here is derived from an EMBL/GenBank/DDBJ whole genome shotgun (WGS) entry which is preliminary data.</text>
</comment>
<dbReference type="OrthoDB" id="1933281at2759"/>
<dbReference type="CDD" id="cd16652">
    <property type="entry name" value="dRING_Rmd5p-like"/>
    <property type="match status" value="1"/>
</dbReference>
<dbReference type="InterPro" id="IPR013083">
    <property type="entry name" value="Znf_RING/FYVE/PHD"/>
</dbReference>
<dbReference type="Proteomes" id="UP000289152">
    <property type="component" value="Unassembled WGS sequence"/>
</dbReference>
<evidence type="ECO:0000313" key="14">
    <source>
        <dbReference type="Proteomes" id="UP000289152"/>
    </source>
</evidence>
<evidence type="ECO:0000259" key="12">
    <source>
        <dbReference type="PROSITE" id="PS51867"/>
    </source>
</evidence>
<dbReference type="InterPro" id="IPR006595">
    <property type="entry name" value="CTLH_C"/>
</dbReference>
<dbReference type="GO" id="GO:0043161">
    <property type="term" value="P:proteasome-mediated ubiquitin-dependent protein catabolic process"/>
    <property type="evidence" value="ECO:0007669"/>
    <property type="project" value="InterPro"/>
</dbReference>
<keyword evidence="4 9" id="KW-0863">Zinc-finger</keyword>
<comment type="similarity">
    <text evidence="6">Belongs to the RMD5/GID2 family.</text>
</comment>
<name>A0A4Q1BVB5_TREME</name>
<dbReference type="EMBL" id="SDIL01000003">
    <property type="protein sequence ID" value="RXK42089.1"/>
    <property type="molecule type" value="Genomic_DNA"/>
</dbReference>